<feature type="region of interest" description="Disordered" evidence="1">
    <location>
        <begin position="1"/>
        <end position="22"/>
    </location>
</feature>
<accession>A0A2Z5PE42</accession>
<reference evidence="2 3" key="1">
    <citation type="submission" date="2009-06" db="EMBL/GenBank/DDBJ databases">
        <title>Molecular Evidence for Microbiologically Influenced Corrosion from genome of Methanogen.</title>
        <authorList>
            <person name="Ito N."/>
            <person name="Tsurumaru H."/>
            <person name="Shimizu A."/>
            <person name="Harada T."/>
            <person name="Hosoyama A."/>
            <person name="Horikawa H."/>
            <person name="Wakai S."/>
            <person name="Sasaki K."/>
            <person name="Nishijima K."/>
            <person name="Ataku H."/>
            <person name="Yamazaki J."/>
            <person name="Mise M."/>
            <person name="Yamazaki S."/>
            <person name="Tanikawa S."/>
            <person name="Harayama S."/>
            <person name="Fujita N."/>
        </authorList>
    </citation>
    <scope>NUCLEOTIDE SEQUENCE [LARGE SCALE GENOMIC DNA]</scope>
    <source>
        <strain evidence="3">KA1 ( NBRC 102054)</strain>
    </source>
</reference>
<organism evidence="2 3">
    <name type="scientific">Methanococcus maripaludis KA1</name>
    <dbReference type="NCBI Taxonomy" id="637914"/>
    <lineage>
        <taxon>Archaea</taxon>
        <taxon>Methanobacteriati</taxon>
        <taxon>Methanobacteriota</taxon>
        <taxon>Methanomada group</taxon>
        <taxon>Methanococci</taxon>
        <taxon>Methanococcales</taxon>
        <taxon>Methanococcaceae</taxon>
        <taxon>Methanococcus</taxon>
    </lineage>
</organism>
<dbReference type="KEGG" id="mmak:MMKA1_00260"/>
<dbReference type="AlphaFoldDB" id="A0A2Z5PE42"/>
<dbReference type="Proteomes" id="UP000264208">
    <property type="component" value="Chromosome"/>
</dbReference>
<evidence type="ECO:0000256" key="1">
    <source>
        <dbReference type="SAM" id="MobiDB-lite"/>
    </source>
</evidence>
<evidence type="ECO:0000313" key="2">
    <source>
        <dbReference type="EMBL" id="BAP60143.1"/>
    </source>
</evidence>
<gene>
    <name evidence="2" type="ORF">MMKA1_00260</name>
</gene>
<proteinExistence type="predicted"/>
<evidence type="ECO:0000313" key="3">
    <source>
        <dbReference type="Proteomes" id="UP000264208"/>
    </source>
</evidence>
<protein>
    <submittedName>
        <fullName evidence="2">Uncharacterized protein</fullName>
    </submittedName>
</protein>
<dbReference type="EMBL" id="AP011526">
    <property type="protein sequence ID" value="BAP60143.1"/>
    <property type="molecule type" value="Genomic_DNA"/>
</dbReference>
<sequence>MTFQSTSAFLNRRKEGPTTPHLPEGIQFALIRVQSPLITESLLISLPAGTKMLQSPAFPILNGLQSRKSHSEIPGSMTVCVSPGLIAAYHVLHRRSKPSHSPDRVIDNSRHLDNTRYGGLCTTFTKNPVLGP</sequence>
<name>A0A2Z5PE42_METMI</name>